<comment type="pathway">
    <text evidence="7">Quinol/quinone metabolism; menaquinone biosynthesis.</text>
</comment>
<dbReference type="SFLD" id="SFLDF00009">
    <property type="entry name" value="o-succinylbenzoate_synthase"/>
    <property type="match status" value="1"/>
</dbReference>
<feature type="binding site" evidence="7">
    <location>
        <position position="214"/>
    </location>
    <ligand>
        <name>Mg(2+)</name>
        <dbReference type="ChEBI" id="CHEBI:18420"/>
    </ligand>
</feature>
<evidence type="ECO:0000313" key="9">
    <source>
        <dbReference type="EMBL" id="MFK2826675.1"/>
    </source>
</evidence>
<dbReference type="RefSeq" id="WP_404318222.1">
    <property type="nucleotide sequence ID" value="NZ_JAUIYO010000013.1"/>
</dbReference>
<dbReference type="Proteomes" id="UP001619911">
    <property type="component" value="Unassembled WGS sequence"/>
</dbReference>
<comment type="function">
    <text evidence="7">Converts 2-succinyl-6-hydroxy-2,4-cyclohexadiene-1-carboxylate (SHCHC) to 2-succinylbenzoate (OSB).</text>
</comment>
<evidence type="ECO:0000256" key="5">
    <source>
        <dbReference type="ARBA" id="ARBA00023239"/>
    </source>
</evidence>
<feature type="binding site" evidence="7">
    <location>
        <position position="239"/>
    </location>
    <ligand>
        <name>Mg(2+)</name>
        <dbReference type="ChEBI" id="CHEBI:18420"/>
    </ligand>
</feature>
<reference evidence="9 10" key="1">
    <citation type="submission" date="2023-07" db="EMBL/GenBank/DDBJ databases">
        <title>Bacillus lucianemedeirus sp. nov, a new species isolated from an immunobiological production facility.</title>
        <authorList>
            <person name="Costa L.V."/>
            <person name="Miranda R.V.S.L."/>
            <person name="Brandao M.L.L."/>
            <person name="Reis C.M.F."/>
            <person name="Frazao A.M."/>
            <person name="Cruz F.V."/>
            <person name="Baio P.V.P."/>
            <person name="Veras J.F.C."/>
            <person name="Ramos J.N."/>
            <person name="Vieira V."/>
        </authorList>
    </citation>
    <scope>NUCLEOTIDE SEQUENCE [LARGE SCALE GENOMIC DNA]</scope>
    <source>
        <strain evidence="9 10">B190/17</strain>
    </source>
</reference>
<evidence type="ECO:0000256" key="2">
    <source>
        <dbReference type="ARBA" id="ARBA00022428"/>
    </source>
</evidence>
<dbReference type="SFLD" id="SFLDS00001">
    <property type="entry name" value="Enolase"/>
    <property type="match status" value="1"/>
</dbReference>
<dbReference type="Gene3D" id="3.20.20.120">
    <property type="entry name" value="Enolase-like C-terminal domain"/>
    <property type="match status" value="1"/>
</dbReference>
<dbReference type="CDD" id="cd03317">
    <property type="entry name" value="NAAAR"/>
    <property type="match status" value="1"/>
</dbReference>
<dbReference type="InterPro" id="IPR047585">
    <property type="entry name" value="MenC"/>
</dbReference>
<evidence type="ECO:0000256" key="3">
    <source>
        <dbReference type="ARBA" id="ARBA00022723"/>
    </source>
</evidence>
<gene>
    <name evidence="7 9" type="primary">menC</name>
    <name evidence="9" type="ORF">QYG89_13545</name>
</gene>
<feature type="binding site" evidence="7">
    <location>
        <position position="189"/>
    </location>
    <ligand>
        <name>Mg(2+)</name>
        <dbReference type="ChEBI" id="CHEBI:18420"/>
    </ligand>
</feature>
<comment type="similarity">
    <text evidence="7">Belongs to the mandelate racemase/muconate lactonizing enzyme family. MenC type 2 subfamily.</text>
</comment>
<comment type="caution">
    <text evidence="9">The sequence shown here is derived from an EMBL/GenBank/DDBJ whole genome shotgun (WGS) entry which is preliminary data.</text>
</comment>
<feature type="active site" description="Proton acceptor" evidence="7">
    <location>
        <position position="263"/>
    </location>
</feature>
<dbReference type="SMART" id="SM00922">
    <property type="entry name" value="MR_MLE"/>
    <property type="match status" value="1"/>
</dbReference>
<evidence type="ECO:0000256" key="6">
    <source>
        <dbReference type="ARBA" id="ARBA00029491"/>
    </source>
</evidence>
<evidence type="ECO:0000256" key="7">
    <source>
        <dbReference type="HAMAP-Rule" id="MF_01933"/>
    </source>
</evidence>
<dbReference type="SFLD" id="SFLDG00180">
    <property type="entry name" value="muconate_cycloisomerase"/>
    <property type="match status" value="1"/>
</dbReference>
<dbReference type="InterPro" id="IPR029017">
    <property type="entry name" value="Enolase-like_N"/>
</dbReference>
<feature type="active site" description="Proton donor" evidence="7">
    <location>
        <position position="163"/>
    </location>
</feature>
<dbReference type="InterPro" id="IPR036849">
    <property type="entry name" value="Enolase-like_C_sf"/>
</dbReference>
<dbReference type="GO" id="GO:0043748">
    <property type="term" value="F:O-succinylbenzoate synthase activity"/>
    <property type="evidence" value="ECO:0007669"/>
    <property type="project" value="UniProtKB-EC"/>
</dbReference>
<dbReference type="InterPro" id="IPR029065">
    <property type="entry name" value="Enolase_C-like"/>
</dbReference>
<evidence type="ECO:0000256" key="1">
    <source>
        <dbReference type="ARBA" id="ARBA00001968"/>
    </source>
</evidence>
<dbReference type="PANTHER" id="PTHR48073:SF5">
    <property type="entry name" value="O-SUCCINYLBENZOATE SYNTHASE"/>
    <property type="match status" value="1"/>
</dbReference>
<comment type="catalytic activity">
    <reaction evidence="7">
        <text>(1R,6R)-6-hydroxy-2-succinyl-cyclohexa-2,4-diene-1-carboxylate = 2-succinylbenzoate + H2O</text>
        <dbReference type="Rhea" id="RHEA:10196"/>
        <dbReference type="ChEBI" id="CHEBI:15377"/>
        <dbReference type="ChEBI" id="CHEBI:18325"/>
        <dbReference type="ChEBI" id="CHEBI:58689"/>
        <dbReference type="EC" id="4.2.1.113"/>
    </reaction>
</comment>
<dbReference type="Pfam" id="PF13378">
    <property type="entry name" value="MR_MLE_C"/>
    <property type="match status" value="1"/>
</dbReference>
<accession>A0ABW8ICD9</accession>
<dbReference type="EC" id="4.2.1.113" evidence="6 7"/>
<keyword evidence="4 7" id="KW-0460">Magnesium</keyword>
<keyword evidence="2 7" id="KW-0474">Menaquinone biosynthesis</keyword>
<dbReference type="Gene3D" id="3.30.390.10">
    <property type="entry name" value="Enolase-like, N-terminal domain"/>
    <property type="match status" value="1"/>
</dbReference>
<comment type="cofactor">
    <cofactor evidence="1 7">
        <name>a divalent metal cation</name>
        <dbReference type="ChEBI" id="CHEBI:60240"/>
    </cofactor>
</comment>
<sequence length="376" mass="41893">MDINQIQMQRIKIPLKAPFITSFGAIKAKDIIIVRVFSDDEVGVAESVALPFPIANEETTDTVWYMLETFLIPELLEREVQEPKDVSDMFSYIRRNPMAKAALEMAVWDLYSKQKGQTLATALGGSRKEIEVGVSIGIEDSIEALLQKVEGFLEEGYKKIKVKIKPGWDIKPLTAIRKRFGEQIPLMADANSAYTLDDMKLLKELDMFSLMMIEQPLAYDDIIDHATLQAEIATPICLDESIHSAEDTRKALEINACKIINIKTGRVGGLTEAKKIHDLCQEKQVPVWCGGMLEAGIGRAHNIALASLSNFTIPGDTSASSRYFHEDIILPEVTLLKPGIIEVPTKPGIGFDVNNELINRLAVKEKVFTKKKSSFI</sequence>
<dbReference type="InterPro" id="IPR010197">
    <property type="entry name" value="OSBS/NAAAR"/>
</dbReference>
<name>A0ABW8ICD9_9BACI</name>
<feature type="domain" description="Mandelate racemase/muconate lactonizing enzyme C-terminal" evidence="8">
    <location>
        <begin position="142"/>
        <end position="235"/>
    </location>
</feature>
<dbReference type="HAMAP" id="MF_01933">
    <property type="entry name" value="MenC_2"/>
    <property type="match status" value="1"/>
</dbReference>
<proteinExistence type="inferred from homology"/>
<dbReference type="NCBIfam" id="TIGR01928">
    <property type="entry name" value="menC_lowGC_arch"/>
    <property type="match status" value="1"/>
</dbReference>
<evidence type="ECO:0000256" key="4">
    <source>
        <dbReference type="ARBA" id="ARBA00022842"/>
    </source>
</evidence>
<dbReference type="InterPro" id="IPR013342">
    <property type="entry name" value="Mandelate_racemase_C"/>
</dbReference>
<keyword evidence="10" id="KW-1185">Reference proteome</keyword>
<comment type="pathway">
    <text evidence="7">Quinol/quinone metabolism; 1,4-dihydroxy-2-naphthoate biosynthesis; 1,4-dihydroxy-2-naphthoate from chorismate: step 4/7.</text>
</comment>
<dbReference type="InterPro" id="IPR013341">
    <property type="entry name" value="Mandelate_racemase_N_dom"/>
</dbReference>
<keyword evidence="5 7" id="KW-0456">Lyase</keyword>
<organism evidence="9 10">
    <name type="scientific">Bacillus lumedeiriae</name>
    <dbReference type="NCBI Taxonomy" id="3058829"/>
    <lineage>
        <taxon>Bacteria</taxon>
        <taxon>Bacillati</taxon>
        <taxon>Bacillota</taxon>
        <taxon>Bacilli</taxon>
        <taxon>Bacillales</taxon>
        <taxon>Bacillaceae</taxon>
        <taxon>Bacillus</taxon>
    </lineage>
</organism>
<evidence type="ECO:0000313" key="10">
    <source>
        <dbReference type="Proteomes" id="UP001619911"/>
    </source>
</evidence>
<protein>
    <recommendedName>
        <fullName evidence="6 7">o-succinylbenzoate synthase</fullName>
        <shortName evidence="7">OSB synthase</shortName>
        <shortName evidence="7">OSBS</shortName>
        <ecNumber evidence="6 7">4.2.1.113</ecNumber>
    </recommendedName>
    <alternativeName>
        <fullName evidence="7">4-(2'-carboxyphenyl)-4-oxybutyric acid synthase</fullName>
    </alternativeName>
    <alternativeName>
        <fullName evidence="7">o-succinylbenzoic acid synthase</fullName>
    </alternativeName>
</protein>
<dbReference type="EMBL" id="JAUIYO010000013">
    <property type="protein sequence ID" value="MFK2826675.1"/>
    <property type="molecule type" value="Genomic_DNA"/>
</dbReference>
<evidence type="ECO:0000259" key="8">
    <source>
        <dbReference type="SMART" id="SM00922"/>
    </source>
</evidence>
<dbReference type="SUPFAM" id="SSF54826">
    <property type="entry name" value="Enolase N-terminal domain-like"/>
    <property type="match status" value="1"/>
</dbReference>
<dbReference type="Pfam" id="PF02746">
    <property type="entry name" value="MR_MLE_N"/>
    <property type="match status" value="1"/>
</dbReference>
<dbReference type="PANTHER" id="PTHR48073">
    <property type="entry name" value="O-SUCCINYLBENZOATE SYNTHASE-RELATED"/>
    <property type="match status" value="1"/>
</dbReference>
<keyword evidence="3 7" id="KW-0479">Metal-binding</keyword>
<dbReference type="SUPFAM" id="SSF51604">
    <property type="entry name" value="Enolase C-terminal domain-like"/>
    <property type="match status" value="1"/>
</dbReference>